<keyword evidence="2" id="KW-0934">Plastid</keyword>
<feature type="transmembrane region" description="Helical" evidence="1">
    <location>
        <begin position="86"/>
        <end position="109"/>
    </location>
</feature>
<feature type="transmembrane region" description="Helical" evidence="1">
    <location>
        <begin position="115"/>
        <end position="132"/>
    </location>
</feature>
<sequence>MNLSSDLVLKSIPAIAAIGNQLCDDFSCDESFLAFASFNQPPYFLAILGLVISIICGVTFTKQIEHRLDEWKKSQFSLLPLRTVQLNLSYSGILLGIILFISGSLQVFGLANDKAFCFALLLSLMTGGTLWVQIERLMKQVENGEFKVVDFDNFDQFF</sequence>
<name>A0A2H4ZQA7_9EUKA</name>
<dbReference type="AlphaFoldDB" id="A0A2H4ZQA7"/>
<proteinExistence type="predicted"/>
<organism evidence="2">
    <name type="scientific">Paulinella longichromatophora</name>
    <dbReference type="NCBI Taxonomy" id="1708747"/>
    <lineage>
        <taxon>Eukaryota</taxon>
        <taxon>Sar</taxon>
        <taxon>Rhizaria</taxon>
        <taxon>Cercozoa</taxon>
        <taxon>Imbricatea</taxon>
        <taxon>Silicofilosea</taxon>
        <taxon>Euglyphida</taxon>
        <taxon>Paulinellidae</taxon>
        <taxon>Paulinella</taxon>
    </lineage>
</organism>
<protein>
    <submittedName>
        <fullName evidence="2">Uncharacterized protein</fullName>
    </submittedName>
</protein>
<keyword evidence="1" id="KW-0472">Membrane</keyword>
<keyword evidence="1" id="KW-1133">Transmembrane helix</keyword>
<dbReference type="EMBL" id="MG264610">
    <property type="protein sequence ID" value="AUG32725.1"/>
    <property type="molecule type" value="Genomic_DNA"/>
</dbReference>
<reference evidence="2" key="1">
    <citation type="submission" date="2017-10" db="EMBL/GenBank/DDBJ databases">
        <title>Paulinella longichromatophora chromatophore genome.</title>
        <authorList>
            <person name="Lhee D."/>
            <person name="Yoon H.S."/>
        </authorList>
    </citation>
    <scope>NUCLEOTIDE SEQUENCE</scope>
</reference>
<feature type="transmembrane region" description="Helical" evidence="1">
    <location>
        <begin position="43"/>
        <end position="65"/>
    </location>
</feature>
<evidence type="ECO:0000313" key="2">
    <source>
        <dbReference type="EMBL" id="AUG32725.1"/>
    </source>
</evidence>
<geneLocation type="plastid" evidence="2"/>
<accession>A0A2H4ZQA7</accession>
<gene>
    <name evidence="2" type="ORF">PLO_752</name>
</gene>
<keyword evidence="1" id="KW-0812">Transmembrane</keyword>
<evidence type="ECO:0000256" key="1">
    <source>
        <dbReference type="SAM" id="Phobius"/>
    </source>
</evidence>